<evidence type="ECO:0000256" key="2">
    <source>
        <dbReference type="ARBA" id="ARBA00012962"/>
    </source>
</evidence>
<evidence type="ECO:0000259" key="10">
    <source>
        <dbReference type="Pfam" id="PF08501"/>
    </source>
</evidence>
<dbReference type="InterPro" id="IPR022893">
    <property type="entry name" value="Shikimate_DH_fam"/>
</dbReference>
<feature type="domain" description="SDH C-terminal" evidence="11">
    <location>
        <begin position="236"/>
        <end position="264"/>
    </location>
</feature>
<feature type="active site" description="Proton acceptor" evidence="8">
    <location>
        <position position="65"/>
    </location>
</feature>
<comment type="subunit">
    <text evidence="8">Homodimer.</text>
</comment>
<evidence type="ECO:0000256" key="6">
    <source>
        <dbReference type="ARBA" id="ARBA00023141"/>
    </source>
</evidence>
<sequence>MDRYAVFGNPIGHSKSPFIHQHFALQTAESLSYEAILAPVDSFADSWRTFVSQGGKGANVTVPFKEQAFALADVLSERAQQAGAVNTLYISSEGKLVGDNTDGIGLVQDLERLGAKLTNASILLLGAGGASRGVVGPLLQAGVAKIVIANRTVAKAQAIAKAFPASVIAASLDAIPEQPYHLVINATSSGLTNERPALASKHLIHCQLAYDMLYGAKPTAFLSWCKEHGVPVQADGLGMLVAQAAAAFTIWRGKQPNIEPVLTLLQDQLRR</sequence>
<evidence type="ECO:0000313" key="12">
    <source>
        <dbReference type="EMBL" id="GGW65709.1"/>
    </source>
</evidence>
<evidence type="ECO:0000256" key="4">
    <source>
        <dbReference type="ARBA" id="ARBA00022857"/>
    </source>
</evidence>
<evidence type="ECO:0000256" key="1">
    <source>
        <dbReference type="ARBA" id="ARBA00004871"/>
    </source>
</evidence>
<gene>
    <name evidence="8 12" type="primary">aroE</name>
    <name evidence="12" type="ORF">GCM10008111_22030</name>
</gene>
<dbReference type="InterPro" id="IPR011342">
    <property type="entry name" value="Shikimate_DH"/>
</dbReference>
<evidence type="ECO:0000313" key="13">
    <source>
        <dbReference type="Proteomes" id="UP000634667"/>
    </source>
</evidence>
<keyword evidence="13" id="KW-1185">Reference proteome</keyword>
<proteinExistence type="inferred from homology"/>
<feature type="domain" description="Shikimate dehydrogenase substrate binding N-terminal" evidence="10">
    <location>
        <begin position="6"/>
        <end position="88"/>
    </location>
</feature>
<feature type="binding site" evidence="8">
    <location>
        <begin position="126"/>
        <end position="130"/>
    </location>
    <ligand>
        <name>NADP(+)</name>
        <dbReference type="ChEBI" id="CHEBI:58349"/>
    </ligand>
</feature>
<comment type="function">
    <text evidence="8">Involved in the biosynthesis of the chorismate, which leads to the biosynthesis of aromatic amino acids. Catalyzes the reversible NADPH linked reduction of 3-dehydroshikimate (DHSA) to yield shikimate (SA).</text>
</comment>
<feature type="binding site" evidence="8">
    <location>
        <position position="212"/>
    </location>
    <ligand>
        <name>NADP(+)</name>
        <dbReference type="ChEBI" id="CHEBI:58349"/>
    </ligand>
</feature>
<keyword evidence="6 8" id="KW-0057">Aromatic amino acid biosynthesis</keyword>
<dbReference type="EC" id="1.1.1.25" evidence="2 8"/>
<dbReference type="NCBIfam" id="NF001310">
    <property type="entry name" value="PRK00258.1-2"/>
    <property type="match status" value="1"/>
</dbReference>
<dbReference type="CDD" id="cd01065">
    <property type="entry name" value="NAD_bind_Shikimate_DH"/>
    <property type="match status" value="1"/>
</dbReference>
<comment type="catalytic activity">
    <reaction evidence="7 8">
        <text>shikimate + NADP(+) = 3-dehydroshikimate + NADPH + H(+)</text>
        <dbReference type="Rhea" id="RHEA:17737"/>
        <dbReference type="ChEBI" id="CHEBI:15378"/>
        <dbReference type="ChEBI" id="CHEBI:16630"/>
        <dbReference type="ChEBI" id="CHEBI:36208"/>
        <dbReference type="ChEBI" id="CHEBI:57783"/>
        <dbReference type="ChEBI" id="CHEBI:58349"/>
        <dbReference type="EC" id="1.1.1.25"/>
    </reaction>
</comment>
<accession>A0ABQ2WQM3</accession>
<comment type="pathway">
    <text evidence="1 8">Metabolic intermediate biosynthesis; chorismate biosynthesis; chorismate from D-erythrose 4-phosphate and phosphoenolpyruvate: step 4/7.</text>
</comment>
<dbReference type="Gene3D" id="3.40.50.720">
    <property type="entry name" value="NAD(P)-binding Rossmann-like Domain"/>
    <property type="match status" value="1"/>
</dbReference>
<keyword evidence="5 8" id="KW-0560">Oxidoreductase</keyword>
<feature type="binding site" evidence="8">
    <location>
        <position position="77"/>
    </location>
    <ligand>
        <name>NADP(+)</name>
        <dbReference type="ChEBI" id="CHEBI:58349"/>
    </ligand>
</feature>
<dbReference type="PANTHER" id="PTHR21089:SF1">
    <property type="entry name" value="BIFUNCTIONAL 3-DEHYDROQUINATE DEHYDRATASE_SHIKIMATE DEHYDROGENASE, CHLOROPLASTIC"/>
    <property type="match status" value="1"/>
</dbReference>
<reference evidence="13" key="1">
    <citation type="journal article" date="2019" name="Int. J. Syst. Evol. Microbiol.">
        <title>The Global Catalogue of Microorganisms (GCM) 10K type strain sequencing project: providing services to taxonomists for standard genome sequencing and annotation.</title>
        <authorList>
            <consortium name="The Broad Institute Genomics Platform"/>
            <consortium name="The Broad Institute Genome Sequencing Center for Infectious Disease"/>
            <person name="Wu L."/>
            <person name="Ma J."/>
        </authorList>
    </citation>
    <scope>NUCLEOTIDE SEQUENCE [LARGE SCALE GENOMIC DNA]</scope>
    <source>
        <strain evidence="13">KCTC 23723</strain>
    </source>
</reference>
<organism evidence="12 13">
    <name type="scientific">Alishewanella tabrizica</name>
    <dbReference type="NCBI Taxonomy" id="671278"/>
    <lineage>
        <taxon>Bacteria</taxon>
        <taxon>Pseudomonadati</taxon>
        <taxon>Pseudomonadota</taxon>
        <taxon>Gammaproteobacteria</taxon>
        <taxon>Alteromonadales</taxon>
        <taxon>Alteromonadaceae</taxon>
        <taxon>Alishewanella</taxon>
    </lineage>
</organism>
<keyword evidence="3 8" id="KW-0028">Amino-acid biosynthesis</keyword>
<dbReference type="NCBIfam" id="TIGR00507">
    <property type="entry name" value="aroE"/>
    <property type="match status" value="1"/>
</dbReference>
<dbReference type="InterPro" id="IPR041121">
    <property type="entry name" value="SDH_C"/>
</dbReference>
<feature type="binding site" evidence="8">
    <location>
        <position position="243"/>
    </location>
    <ligand>
        <name>shikimate</name>
        <dbReference type="ChEBI" id="CHEBI:36208"/>
    </ligand>
</feature>
<feature type="binding site" evidence="8">
    <location>
        <position position="236"/>
    </location>
    <ligand>
        <name>NADP(+)</name>
        <dbReference type="ChEBI" id="CHEBI:58349"/>
    </ligand>
</feature>
<evidence type="ECO:0000259" key="9">
    <source>
        <dbReference type="Pfam" id="PF01488"/>
    </source>
</evidence>
<dbReference type="HAMAP" id="MF_00222">
    <property type="entry name" value="Shikimate_DH_AroE"/>
    <property type="match status" value="1"/>
</dbReference>
<protein>
    <recommendedName>
        <fullName evidence="2 8">Shikimate dehydrogenase (NADP(+))</fullName>
        <shortName evidence="8">SDH</shortName>
        <ecNumber evidence="2 8">1.1.1.25</ecNumber>
    </recommendedName>
</protein>
<dbReference type="InterPro" id="IPR046346">
    <property type="entry name" value="Aminoacid_DH-like_N_sf"/>
</dbReference>
<keyword evidence="4 8" id="KW-0521">NADP</keyword>
<evidence type="ECO:0000256" key="8">
    <source>
        <dbReference type="HAMAP-Rule" id="MF_00222"/>
    </source>
</evidence>
<evidence type="ECO:0000256" key="3">
    <source>
        <dbReference type="ARBA" id="ARBA00022605"/>
    </source>
</evidence>
<dbReference type="SUPFAM" id="SSF51735">
    <property type="entry name" value="NAD(P)-binding Rossmann-fold domains"/>
    <property type="match status" value="1"/>
</dbReference>
<dbReference type="Gene3D" id="3.40.50.10860">
    <property type="entry name" value="Leucine Dehydrogenase, chain A, domain 1"/>
    <property type="match status" value="1"/>
</dbReference>
<comment type="caution">
    <text evidence="12">The sequence shown here is derived from an EMBL/GenBank/DDBJ whole genome shotgun (WGS) entry which is preliminary data.</text>
</comment>
<feature type="binding site" evidence="8">
    <location>
        <position position="214"/>
    </location>
    <ligand>
        <name>shikimate</name>
        <dbReference type="ChEBI" id="CHEBI:36208"/>
    </ligand>
</feature>
<dbReference type="InterPro" id="IPR036291">
    <property type="entry name" value="NAD(P)-bd_dom_sf"/>
</dbReference>
<dbReference type="Proteomes" id="UP000634667">
    <property type="component" value="Unassembled WGS sequence"/>
</dbReference>
<evidence type="ECO:0000256" key="7">
    <source>
        <dbReference type="ARBA" id="ARBA00049442"/>
    </source>
</evidence>
<feature type="domain" description="Quinate/shikimate 5-dehydrogenase/glutamyl-tRNA reductase" evidence="9">
    <location>
        <begin position="115"/>
        <end position="189"/>
    </location>
</feature>
<feature type="binding site" evidence="8">
    <location>
        <position position="102"/>
    </location>
    <ligand>
        <name>shikimate</name>
        <dbReference type="ChEBI" id="CHEBI:36208"/>
    </ligand>
</feature>
<dbReference type="SUPFAM" id="SSF53223">
    <property type="entry name" value="Aminoacid dehydrogenase-like, N-terminal domain"/>
    <property type="match status" value="1"/>
</dbReference>
<feature type="binding site" evidence="8">
    <location>
        <begin position="14"/>
        <end position="16"/>
    </location>
    <ligand>
        <name>shikimate</name>
        <dbReference type="ChEBI" id="CHEBI:36208"/>
    </ligand>
</feature>
<dbReference type="Pfam" id="PF01488">
    <property type="entry name" value="Shikimate_DH"/>
    <property type="match status" value="1"/>
</dbReference>
<dbReference type="EMBL" id="BMYR01000009">
    <property type="protein sequence ID" value="GGW65709.1"/>
    <property type="molecule type" value="Genomic_DNA"/>
</dbReference>
<dbReference type="InterPro" id="IPR006151">
    <property type="entry name" value="Shikm_DH/Glu-tRNA_Rdtase"/>
</dbReference>
<evidence type="ECO:0000256" key="5">
    <source>
        <dbReference type="ARBA" id="ARBA00023002"/>
    </source>
</evidence>
<evidence type="ECO:0000259" key="11">
    <source>
        <dbReference type="Pfam" id="PF18317"/>
    </source>
</evidence>
<feature type="binding site" evidence="8">
    <location>
        <begin position="150"/>
        <end position="155"/>
    </location>
    <ligand>
        <name>NADP(+)</name>
        <dbReference type="ChEBI" id="CHEBI:58349"/>
    </ligand>
</feature>
<dbReference type="PANTHER" id="PTHR21089">
    <property type="entry name" value="SHIKIMATE DEHYDROGENASE"/>
    <property type="match status" value="1"/>
</dbReference>
<dbReference type="Pfam" id="PF18317">
    <property type="entry name" value="SDH_C"/>
    <property type="match status" value="1"/>
</dbReference>
<dbReference type="RefSeq" id="WP_189483281.1">
    <property type="nucleotide sequence ID" value="NZ_BMYR01000009.1"/>
</dbReference>
<dbReference type="Pfam" id="PF08501">
    <property type="entry name" value="Shikimate_dh_N"/>
    <property type="match status" value="1"/>
</dbReference>
<feature type="binding site" evidence="8">
    <location>
        <position position="86"/>
    </location>
    <ligand>
        <name>shikimate</name>
        <dbReference type="ChEBI" id="CHEBI:36208"/>
    </ligand>
</feature>
<dbReference type="InterPro" id="IPR013708">
    <property type="entry name" value="Shikimate_DH-bd_N"/>
</dbReference>
<feature type="binding site" evidence="8">
    <location>
        <position position="61"/>
    </location>
    <ligand>
        <name>shikimate</name>
        <dbReference type="ChEBI" id="CHEBI:36208"/>
    </ligand>
</feature>
<name>A0ABQ2WQM3_9ALTE</name>
<comment type="similarity">
    <text evidence="8">Belongs to the shikimate dehydrogenase family.</text>
</comment>